<accession>A0ABN0IGD9</accession>
<name>A0ABN0IGD9_BARBA</name>
<dbReference type="GeneID" id="4684102"/>
<evidence type="ECO:0000313" key="2">
    <source>
        <dbReference type="Proteomes" id="UP000009359"/>
    </source>
</evidence>
<proteinExistence type="predicted"/>
<sequence length="181" mass="20710">MLRICRFLPIFLGFILIISTIPGYTLTNEATINLETALSAYSKALQESDTDTILNAIPPQIIDSLATKRNLNKLQFQRVMKSQIEHLASNYKIESININQTERRAGKLNDNIPYFIIPMHFTITKINGKKCHIQTEIIALFENNQWYFIRGSDKATLHMVNKAFPGFETIKINPTKITKIP</sequence>
<keyword evidence="2" id="KW-1185">Reference proteome</keyword>
<evidence type="ECO:0000313" key="1">
    <source>
        <dbReference type="EMBL" id="EKS44185.1"/>
    </source>
</evidence>
<dbReference type="EMBL" id="AMQK01000009">
    <property type="protein sequence ID" value="EKS44185.1"/>
    <property type="molecule type" value="Genomic_DNA"/>
</dbReference>
<protein>
    <submittedName>
        <fullName evidence="1">Uncharacterized protein</fullName>
    </submittedName>
</protein>
<organism evidence="1 2">
    <name type="scientific">Bartonella bacilliformis INS</name>
    <dbReference type="NCBI Taxonomy" id="1206782"/>
    <lineage>
        <taxon>Bacteria</taxon>
        <taxon>Pseudomonadati</taxon>
        <taxon>Pseudomonadota</taxon>
        <taxon>Alphaproteobacteria</taxon>
        <taxon>Hyphomicrobiales</taxon>
        <taxon>Bartonellaceae</taxon>
        <taxon>Bartonella</taxon>
    </lineage>
</organism>
<gene>
    <name evidence="1" type="ORF">BbINS_03457</name>
</gene>
<comment type="caution">
    <text evidence="1">The sequence shown here is derived from an EMBL/GenBank/DDBJ whole genome shotgun (WGS) entry which is preliminary data.</text>
</comment>
<dbReference type="RefSeq" id="WP_005766985.1">
    <property type="nucleotide sequence ID" value="NZ_AMQK01000009.1"/>
</dbReference>
<dbReference type="Proteomes" id="UP000009359">
    <property type="component" value="Unassembled WGS sequence"/>
</dbReference>
<reference evidence="1 2" key="1">
    <citation type="journal article" date="2013" name="Genome Announc.">
        <title>Whole Genome Sequencing and Comparative Analysis of Bartonella bacilliformis Strain INS, the Causative Agent of Carrion's Disease.</title>
        <authorList>
            <person name="Tarazona D."/>
            <person name="Padilla C."/>
            <person name="Caceres O."/>
            <person name="Montenegro J.D."/>
            <person name="Bailon H."/>
            <person name="Ventura G."/>
            <person name="Mendoza G."/>
            <person name="Anaya E."/>
            <person name="Guio H."/>
        </authorList>
    </citation>
    <scope>NUCLEOTIDE SEQUENCE [LARGE SCALE GENOMIC DNA]</scope>
    <source>
        <strain evidence="1 2">INS</strain>
    </source>
</reference>